<dbReference type="Proteomes" id="UP000192257">
    <property type="component" value="Unassembled WGS sequence"/>
</dbReference>
<dbReference type="AlphaFoldDB" id="A0A1X0NTC4"/>
<feature type="non-terminal residue" evidence="2">
    <location>
        <position position="100"/>
    </location>
</feature>
<dbReference type="SUPFAM" id="SSF55469">
    <property type="entry name" value="FMN-dependent nitroreductase-like"/>
    <property type="match status" value="1"/>
</dbReference>
<dbReference type="InterPro" id="IPR029479">
    <property type="entry name" value="Nitroreductase"/>
</dbReference>
<organism evidence="2 3">
    <name type="scientific">Trypanosoma theileri</name>
    <dbReference type="NCBI Taxonomy" id="67003"/>
    <lineage>
        <taxon>Eukaryota</taxon>
        <taxon>Discoba</taxon>
        <taxon>Euglenozoa</taxon>
        <taxon>Kinetoplastea</taxon>
        <taxon>Metakinetoplastina</taxon>
        <taxon>Trypanosomatida</taxon>
        <taxon>Trypanosomatidae</taxon>
        <taxon>Trypanosoma</taxon>
    </lineage>
</organism>
<dbReference type="VEuPathDB" id="TriTrypDB:TM35_000191990"/>
<dbReference type="PANTHER" id="PTHR43035">
    <property type="entry name" value="FATTY ACID REPRESSION MUTANT PROTEIN 2-RELATED"/>
    <property type="match status" value="1"/>
</dbReference>
<name>A0A1X0NTC4_9TRYP</name>
<evidence type="ECO:0000313" key="2">
    <source>
        <dbReference type="EMBL" id="ORC87955.1"/>
    </source>
</evidence>
<reference evidence="2 3" key="1">
    <citation type="submission" date="2017-03" db="EMBL/GenBank/DDBJ databases">
        <title>An alternative strategy for trypanosome survival in the mammalian bloodstream revealed through genome and transcriptome analysis of the ubiquitous bovine parasite Trypanosoma (Megatrypanum) theileri.</title>
        <authorList>
            <person name="Kelly S."/>
            <person name="Ivens A."/>
            <person name="Mott A."/>
            <person name="O'Neill E."/>
            <person name="Emms D."/>
            <person name="Macleod O."/>
            <person name="Voorheis P."/>
            <person name="Matthews J."/>
            <person name="Matthews K."/>
            <person name="Carrington M."/>
        </authorList>
    </citation>
    <scope>NUCLEOTIDE SEQUENCE [LARGE SCALE GENOMIC DNA]</scope>
    <source>
        <strain evidence="2">Edinburgh</strain>
    </source>
</reference>
<dbReference type="OrthoDB" id="2138173at2759"/>
<dbReference type="GeneID" id="39986477"/>
<protein>
    <submittedName>
        <fullName evidence="2">Nitroreductase</fullName>
    </submittedName>
</protein>
<proteinExistence type="predicted"/>
<dbReference type="EMBL" id="NBCO01000019">
    <property type="protein sequence ID" value="ORC87955.1"/>
    <property type="molecule type" value="Genomic_DNA"/>
</dbReference>
<dbReference type="Gene3D" id="3.40.109.10">
    <property type="entry name" value="NADH Oxidase"/>
    <property type="match status" value="1"/>
</dbReference>
<dbReference type="InterPro" id="IPR000415">
    <property type="entry name" value="Nitroreductase-like"/>
</dbReference>
<dbReference type="RefSeq" id="XP_028882021.1">
    <property type="nucleotide sequence ID" value="XM_029026697.1"/>
</dbReference>
<dbReference type="PANTHER" id="PTHR43035:SF1">
    <property type="entry name" value="FATTY ACID REPRESSION MUTANT PROTEIN 2-RELATED"/>
    <property type="match status" value="1"/>
</dbReference>
<dbReference type="GO" id="GO:0034599">
    <property type="term" value="P:cellular response to oxidative stress"/>
    <property type="evidence" value="ECO:0007669"/>
    <property type="project" value="InterPro"/>
</dbReference>
<evidence type="ECO:0000259" key="1">
    <source>
        <dbReference type="Pfam" id="PF00881"/>
    </source>
</evidence>
<sequence>MSEQFLNSLKARRSIYALGNKLPLPEEKVTELIKVAVRESPSSFNSQSSRVLLLYGEHHKKLWEIVKDAAKAVLSAPAFAATEQKVNKSFLPGAGTVLFY</sequence>
<comment type="caution">
    <text evidence="2">The sequence shown here is derived from an EMBL/GenBank/DDBJ whole genome shotgun (WGS) entry which is preliminary data.</text>
</comment>
<dbReference type="GO" id="GO:0016491">
    <property type="term" value="F:oxidoreductase activity"/>
    <property type="evidence" value="ECO:0007669"/>
    <property type="project" value="InterPro"/>
</dbReference>
<evidence type="ECO:0000313" key="3">
    <source>
        <dbReference type="Proteomes" id="UP000192257"/>
    </source>
</evidence>
<keyword evidence="3" id="KW-1185">Reference proteome</keyword>
<accession>A0A1X0NTC4</accession>
<dbReference type="Pfam" id="PF00881">
    <property type="entry name" value="Nitroreductase"/>
    <property type="match status" value="1"/>
</dbReference>
<dbReference type="InterPro" id="IPR033877">
    <property type="entry name" value="Frm2/Hbn1"/>
</dbReference>
<gene>
    <name evidence="2" type="ORF">TM35_000191990</name>
</gene>
<dbReference type="STRING" id="67003.A0A1X0NTC4"/>
<feature type="domain" description="Nitroreductase" evidence="1">
    <location>
        <begin position="9"/>
        <end position="100"/>
    </location>
</feature>